<evidence type="ECO:0000256" key="12">
    <source>
        <dbReference type="SAM" id="Phobius"/>
    </source>
</evidence>
<accession>X6N7T4</accession>
<dbReference type="EMBL" id="ASPP01011701">
    <property type="protein sequence ID" value="ETO21357.1"/>
    <property type="molecule type" value="Genomic_DNA"/>
</dbReference>
<dbReference type="Gene3D" id="3.40.1110.10">
    <property type="entry name" value="Calcium-transporting ATPase, cytoplasmic domain N"/>
    <property type="match status" value="2"/>
</dbReference>
<dbReference type="Pfam" id="PF13246">
    <property type="entry name" value="Cation_ATPase"/>
    <property type="match status" value="1"/>
</dbReference>
<dbReference type="Pfam" id="PF00689">
    <property type="entry name" value="Cation_ATPase_C"/>
    <property type="match status" value="1"/>
</dbReference>
<dbReference type="InterPro" id="IPR050510">
    <property type="entry name" value="Cation_transp_ATPase_P-type"/>
</dbReference>
<evidence type="ECO:0000256" key="5">
    <source>
        <dbReference type="ARBA" id="ARBA00022840"/>
    </source>
</evidence>
<dbReference type="PRINTS" id="PR00119">
    <property type="entry name" value="CATATPASE"/>
</dbReference>
<dbReference type="Proteomes" id="UP000023152">
    <property type="component" value="Unassembled WGS sequence"/>
</dbReference>
<dbReference type="PANTHER" id="PTHR43294:SF21">
    <property type="entry name" value="CATION TRANSPORTING ATPASE"/>
    <property type="match status" value="1"/>
</dbReference>
<evidence type="ECO:0000256" key="8">
    <source>
        <dbReference type="ARBA" id="ARBA00023065"/>
    </source>
</evidence>
<keyword evidence="7 12" id="KW-1133">Transmembrane helix</keyword>
<evidence type="ECO:0000259" key="13">
    <source>
        <dbReference type="Pfam" id="PF00689"/>
    </source>
</evidence>
<feature type="transmembrane region" description="Helical" evidence="12">
    <location>
        <begin position="67"/>
        <end position="93"/>
    </location>
</feature>
<evidence type="ECO:0000256" key="2">
    <source>
        <dbReference type="ARBA" id="ARBA00022475"/>
    </source>
</evidence>
<evidence type="ECO:0000256" key="7">
    <source>
        <dbReference type="ARBA" id="ARBA00022989"/>
    </source>
</evidence>
<keyword evidence="9 12" id="KW-0472">Membrane</keyword>
<keyword evidence="8" id="KW-0813">Transport</keyword>
<dbReference type="GO" id="GO:0005886">
    <property type="term" value="C:plasma membrane"/>
    <property type="evidence" value="ECO:0007669"/>
    <property type="project" value="UniProtKB-SubCell"/>
</dbReference>
<dbReference type="Gene3D" id="2.70.150.10">
    <property type="entry name" value="Calcium-transporting ATPase, cytoplasmic transduction domain A"/>
    <property type="match status" value="1"/>
</dbReference>
<evidence type="ECO:0000256" key="11">
    <source>
        <dbReference type="SAM" id="MobiDB-lite"/>
    </source>
</evidence>
<evidence type="ECO:0000256" key="6">
    <source>
        <dbReference type="ARBA" id="ARBA00022967"/>
    </source>
</evidence>
<keyword evidence="15" id="KW-1185">Reference proteome</keyword>
<proteinExistence type="inferred from homology"/>
<name>X6N7T4_RETFI</name>
<dbReference type="GO" id="GO:1990573">
    <property type="term" value="P:potassium ion import across plasma membrane"/>
    <property type="evidence" value="ECO:0007669"/>
    <property type="project" value="TreeGrafter"/>
</dbReference>
<dbReference type="GO" id="GO:1902600">
    <property type="term" value="P:proton transmembrane transport"/>
    <property type="evidence" value="ECO:0007669"/>
    <property type="project" value="TreeGrafter"/>
</dbReference>
<evidence type="ECO:0000256" key="4">
    <source>
        <dbReference type="ARBA" id="ARBA00022741"/>
    </source>
</evidence>
<keyword evidence="5" id="KW-0067">ATP-binding</keyword>
<dbReference type="InterPro" id="IPR023298">
    <property type="entry name" value="ATPase_P-typ_TM_dom_sf"/>
</dbReference>
<feature type="compositionally biased region" description="Low complexity" evidence="11">
    <location>
        <begin position="457"/>
        <end position="467"/>
    </location>
</feature>
<comment type="subcellular location">
    <subcellularLocation>
        <location evidence="1">Cell membrane</location>
        <topology evidence="1">Multi-pass membrane protein</topology>
    </subcellularLocation>
</comment>
<dbReference type="SUPFAM" id="SSF56784">
    <property type="entry name" value="HAD-like"/>
    <property type="match status" value="1"/>
</dbReference>
<dbReference type="PROSITE" id="PS00154">
    <property type="entry name" value="ATPASE_E1_E2"/>
    <property type="match status" value="1"/>
</dbReference>
<dbReference type="NCBIfam" id="TIGR01494">
    <property type="entry name" value="ATPase_P-type"/>
    <property type="match status" value="2"/>
</dbReference>
<dbReference type="FunFam" id="3.40.50.1000:FF:000083">
    <property type="entry name" value="Sodium/potassium-transporting ATPase subunit alpha"/>
    <property type="match status" value="1"/>
</dbReference>
<keyword evidence="2" id="KW-1003">Cell membrane</keyword>
<dbReference type="InterPro" id="IPR001757">
    <property type="entry name" value="P_typ_ATPase"/>
</dbReference>
<dbReference type="InterPro" id="IPR006068">
    <property type="entry name" value="ATPase_P-typ_cation-transptr_C"/>
</dbReference>
<dbReference type="OrthoDB" id="3352408at2759"/>
<gene>
    <name evidence="14" type="ORF">RFI_15847</name>
</gene>
<comment type="caution">
    <text evidence="14">The sequence shown here is derived from an EMBL/GenBank/DDBJ whole genome shotgun (WGS) entry which is preliminary data.</text>
</comment>
<organism evidence="14 15">
    <name type="scientific">Reticulomyxa filosa</name>
    <dbReference type="NCBI Taxonomy" id="46433"/>
    <lineage>
        <taxon>Eukaryota</taxon>
        <taxon>Sar</taxon>
        <taxon>Rhizaria</taxon>
        <taxon>Retaria</taxon>
        <taxon>Foraminifera</taxon>
        <taxon>Monothalamids</taxon>
        <taxon>Reticulomyxidae</taxon>
        <taxon>Reticulomyxa</taxon>
    </lineage>
</organism>
<dbReference type="GO" id="GO:0016887">
    <property type="term" value="F:ATP hydrolysis activity"/>
    <property type="evidence" value="ECO:0007669"/>
    <property type="project" value="InterPro"/>
</dbReference>
<dbReference type="GO" id="GO:0006883">
    <property type="term" value="P:intracellular sodium ion homeostasis"/>
    <property type="evidence" value="ECO:0007669"/>
    <property type="project" value="TreeGrafter"/>
</dbReference>
<dbReference type="InterPro" id="IPR036412">
    <property type="entry name" value="HAD-like_sf"/>
</dbReference>
<dbReference type="GO" id="GO:0005524">
    <property type="term" value="F:ATP binding"/>
    <property type="evidence" value="ECO:0007669"/>
    <property type="project" value="UniProtKB-KW"/>
</dbReference>
<dbReference type="AlphaFoldDB" id="X6N7T4"/>
<comment type="similarity">
    <text evidence="10">Belongs to the cation transport ATPase (P-type) (TC 3.A.3) family.</text>
</comment>
<dbReference type="InterPro" id="IPR023214">
    <property type="entry name" value="HAD_sf"/>
</dbReference>
<keyword evidence="4" id="KW-0547">Nucleotide-binding</keyword>
<dbReference type="PANTHER" id="PTHR43294">
    <property type="entry name" value="SODIUM/POTASSIUM-TRANSPORTING ATPASE SUBUNIT ALPHA"/>
    <property type="match status" value="1"/>
</dbReference>
<feature type="domain" description="Cation-transporting P-type ATPase C-terminal" evidence="13">
    <location>
        <begin position="699"/>
        <end position="780"/>
    </location>
</feature>
<dbReference type="InterPro" id="IPR023299">
    <property type="entry name" value="ATPase_P-typ_cyto_dom_N"/>
</dbReference>
<keyword evidence="3 12" id="KW-0812">Transmembrane</keyword>
<dbReference type="FunFam" id="1.20.1110.10:FF:000095">
    <property type="entry name" value="Sodium/potassium-transporting ATPase subunit alpha-1"/>
    <property type="match status" value="1"/>
</dbReference>
<reference evidence="14 15" key="1">
    <citation type="journal article" date="2013" name="Curr. Biol.">
        <title>The Genome of the Foraminiferan Reticulomyxa filosa.</title>
        <authorList>
            <person name="Glockner G."/>
            <person name="Hulsmann N."/>
            <person name="Schleicher M."/>
            <person name="Noegel A.A."/>
            <person name="Eichinger L."/>
            <person name="Gallinger C."/>
            <person name="Pawlowski J."/>
            <person name="Sierra R."/>
            <person name="Euteneuer U."/>
            <person name="Pillet L."/>
            <person name="Moustafa A."/>
            <person name="Platzer M."/>
            <person name="Groth M."/>
            <person name="Szafranski K."/>
            <person name="Schliwa M."/>
        </authorList>
    </citation>
    <scope>NUCLEOTIDE SEQUENCE [LARGE SCALE GENOMIC DNA]</scope>
</reference>
<evidence type="ECO:0000313" key="15">
    <source>
        <dbReference type="Proteomes" id="UP000023152"/>
    </source>
</evidence>
<dbReference type="PRINTS" id="PR00120">
    <property type="entry name" value="HATPASE"/>
</dbReference>
<keyword evidence="8" id="KW-0406">Ion transport</keyword>
<dbReference type="SUPFAM" id="SSF81660">
    <property type="entry name" value="Metal cation-transporting ATPase, ATP-binding domain N"/>
    <property type="match status" value="1"/>
</dbReference>
<evidence type="ECO:0000256" key="3">
    <source>
        <dbReference type="ARBA" id="ARBA00022692"/>
    </source>
</evidence>
<dbReference type="SFLD" id="SFLDF00027">
    <property type="entry name" value="p-type_atpase"/>
    <property type="match status" value="1"/>
</dbReference>
<feature type="non-terminal residue" evidence="14">
    <location>
        <position position="961"/>
    </location>
</feature>
<dbReference type="SFLD" id="SFLDG00002">
    <property type="entry name" value="C1.7:_P-type_atpase_like"/>
    <property type="match status" value="1"/>
</dbReference>
<dbReference type="InterPro" id="IPR044492">
    <property type="entry name" value="P_typ_ATPase_HD_dom"/>
</dbReference>
<dbReference type="GO" id="GO:0005391">
    <property type="term" value="F:P-type sodium:potassium-exchanging transporter activity"/>
    <property type="evidence" value="ECO:0007669"/>
    <property type="project" value="TreeGrafter"/>
</dbReference>
<dbReference type="GO" id="GO:0036376">
    <property type="term" value="P:sodium ion export across plasma membrane"/>
    <property type="evidence" value="ECO:0007669"/>
    <property type="project" value="TreeGrafter"/>
</dbReference>
<dbReference type="Gene3D" id="3.40.50.1000">
    <property type="entry name" value="HAD superfamily/HAD-like"/>
    <property type="match status" value="2"/>
</dbReference>
<evidence type="ECO:0000256" key="1">
    <source>
        <dbReference type="ARBA" id="ARBA00004651"/>
    </source>
</evidence>
<feature type="transmembrane region" description="Helical" evidence="12">
    <location>
        <begin position="38"/>
        <end position="55"/>
    </location>
</feature>
<feature type="region of interest" description="Disordered" evidence="11">
    <location>
        <begin position="448"/>
        <end position="467"/>
    </location>
</feature>
<evidence type="ECO:0000256" key="10">
    <source>
        <dbReference type="ARBA" id="ARBA00038148"/>
    </source>
</evidence>
<dbReference type="Gene3D" id="1.20.1110.10">
    <property type="entry name" value="Calcium-transporting ATPase, transmembrane domain"/>
    <property type="match status" value="2"/>
</dbReference>
<evidence type="ECO:0000256" key="9">
    <source>
        <dbReference type="ARBA" id="ARBA00023136"/>
    </source>
</evidence>
<dbReference type="GO" id="GO:0030007">
    <property type="term" value="P:intracellular potassium ion homeostasis"/>
    <property type="evidence" value="ECO:0007669"/>
    <property type="project" value="TreeGrafter"/>
</dbReference>
<dbReference type="SFLD" id="SFLDS00003">
    <property type="entry name" value="Haloacid_Dehalogenase"/>
    <property type="match status" value="1"/>
</dbReference>
<keyword evidence="6" id="KW-1278">Translocase</keyword>
<dbReference type="SUPFAM" id="SSF81665">
    <property type="entry name" value="Calcium ATPase, transmembrane domain M"/>
    <property type="match status" value="1"/>
</dbReference>
<evidence type="ECO:0000313" key="14">
    <source>
        <dbReference type="EMBL" id="ETO21357.1"/>
    </source>
</evidence>
<sequence>MGLVIGIGDDTFMGQTAQAAAATGSQPTPIALEIRDSCFKISIIAFILGILFFILGMVTNPNWLVNVVWLIGIIVANVPEGLLAEVTVSLTVTANRMLEKNVRVKNLESVETLGSTTVICSDKTGTLTTNVMTCMYVVYDLKERECDTTSPMQAIEGDFYSDDNNNNNNTNQSVQKTKIRKPDFLRLIRCAALCNNAEFAGEEIDKTANATEAAMVKFAFGHVNATYATTIAHYRKMHFKLHEVPFNSSNKWQISVHELPMDLAIHGDVDFKADEEQKIARPNESKTTTTQRTRKVALVQMKGAPERILHADFDLNVEEPVPELFDEEVDQNVATRDKSSSSNNVVVVEWNDEKHVIAVHGTNATTNKPYEWEELQVKHIKQCVARAMYIPVATQRVMYGKWMQVLDDELSFAELKCQRGSIFHIRQGPYKFAGTSEDDLNFPFHRNKQQEQEQEQEQVQGQGQGQGQEHVQEQGLVFIGLMAMIDPPRPGVPEAVAKCQSAGIKVIMVTGDHPVTAKAIAEKVGILGMGCRTLDDVAKEKYNGNKAMVKDNEFDAVVVPGWELQEELDKDAQSVADFWNRTLIKDNIVFARTSPQQKLLIVSACQDRGGIVAVTGDGVNDSPALKKADIGIAMGKTGTEVAKDAADMILLDDNFASIVNGIEQGRIIFDNLKKSIAYVLASNIPELVPFLLTQVIGIPLPLTTVMMLMVDLGTDIAPAISMAFEIKESDIMNRQPRNAKKDKLVQWRLMGFAYGQIGVLESLGGMYTYFVVLAAFGLRPQFLLWLDTDLVFEYTAISSLKINSYWLYCFEPDFMQSFNYYCVFLPDFGQTQLGQNYLTSSSHLSFNGDSDFRDWLTDSHSFAKRSRTFLQSQTDLKQGVAIQTAIQTSNWTAFQAAWNGGFFDDRPCWKKDFSGKDFAYCDGNAQKTRTKTGSKFSLFPMQAMDRNEALIQAQTAFFISI</sequence>
<dbReference type="Pfam" id="PF00702">
    <property type="entry name" value="Hydrolase"/>
    <property type="match status" value="1"/>
</dbReference>
<dbReference type="InterPro" id="IPR018303">
    <property type="entry name" value="ATPase_P-typ_P_site"/>
</dbReference>
<protein>
    <submittedName>
        <fullName evidence="14">Sodium/potassium-transporting ATPase subunit alpha-2</fullName>
    </submittedName>
</protein>